<proteinExistence type="predicted"/>
<dbReference type="RefSeq" id="WP_142985009.1">
    <property type="nucleotide sequence ID" value="NZ_FXTD01000001.1"/>
</dbReference>
<evidence type="ECO:0000256" key="1">
    <source>
        <dbReference type="SAM" id="MobiDB-lite"/>
    </source>
</evidence>
<dbReference type="Pfam" id="PF19126">
    <property type="entry name" value="DUF5810"/>
    <property type="match status" value="1"/>
</dbReference>
<gene>
    <name evidence="2" type="ORF">SAMN06264867_10157</name>
</gene>
<feature type="compositionally biased region" description="Basic and acidic residues" evidence="1">
    <location>
        <begin position="97"/>
        <end position="123"/>
    </location>
</feature>
<keyword evidence="3" id="KW-1185">Reference proteome</keyword>
<protein>
    <submittedName>
        <fullName evidence="2">Uncharacterized protein</fullName>
    </submittedName>
</protein>
<feature type="compositionally biased region" description="Basic and acidic residues" evidence="1">
    <location>
        <begin position="143"/>
        <end position="153"/>
    </location>
</feature>
<dbReference type="Proteomes" id="UP000319712">
    <property type="component" value="Unassembled WGS sequence"/>
</dbReference>
<feature type="region of interest" description="Disordered" evidence="1">
    <location>
        <begin position="70"/>
        <end position="181"/>
    </location>
</feature>
<accession>A0A521ACD6</accession>
<dbReference type="InterPro" id="IPR043833">
    <property type="entry name" value="DUF5810"/>
</dbReference>
<evidence type="ECO:0000313" key="3">
    <source>
        <dbReference type="Proteomes" id="UP000319712"/>
    </source>
</evidence>
<name>A0A521ACD6_9EURY</name>
<dbReference type="OrthoDB" id="342503at2157"/>
<sequence length="181" mass="19314">MGYACPVCATPQRDGEHLAHHLAFTAMLHGDDHAAWLDDHAPEWETADPAGLAEVVVEHAEPAEYHEVFEDTTDRGRPAVDADLAGHGEIGGNPSDAHAEHAHEHGSGHEHGHNHRSGHDHGHASGHGGGSGEVDPETAAAFEEARELTRQMYEDDDGTESEGDAHDGADDDNEADVDNEK</sequence>
<dbReference type="EMBL" id="FXTD01000001">
    <property type="protein sequence ID" value="SMO32455.1"/>
    <property type="molecule type" value="Genomic_DNA"/>
</dbReference>
<feature type="compositionally biased region" description="Acidic residues" evidence="1">
    <location>
        <begin position="169"/>
        <end position="181"/>
    </location>
</feature>
<feature type="compositionally biased region" description="Basic and acidic residues" evidence="1">
    <location>
        <begin position="70"/>
        <end position="86"/>
    </location>
</feature>
<evidence type="ECO:0000313" key="2">
    <source>
        <dbReference type="EMBL" id="SMO32455.1"/>
    </source>
</evidence>
<organism evidence="2 3">
    <name type="scientific">Halorubrum cibi</name>
    <dbReference type="NCBI Taxonomy" id="413815"/>
    <lineage>
        <taxon>Archaea</taxon>
        <taxon>Methanobacteriati</taxon>
        <taxon>Methanobacteriota</taxon>
        <taxon>Stenosarchaea group</taxon>
        <taxon>Halobacteria</taxon>
        <taxon>Halobacteriales</taxon>
        <taxon>Haloferacaceae</taxon>
        <taxon>Halorubrum</taxon>
    </lineage>
</organism>
<reference evidence="2 3" key="1">
    <citation type="submission" date="2017-05" db="EMBL/GenBank/DDBJ databases">
        <authorList>
            <person name="Varghese N."/>
            <person name="Submissions S."/>
        </authorList>
    </citation>
    <scope>NUCLEOTIDE SEQUENCE [LARGE SCALE GENOMIC DNA]</scope>
    <source>
        <strain evidence="2 3">DSM 19504</strain>
    </source>
</reference>
<dbReference type="AlphaFoldDB" id="A0A521ACD6"/>